<dbReference type="EMBL" id="OZ035824">
    <property type="protein sequence ID" value="CAL1591434.1"/>
    <property type="molecule type" value="Genomic_DNA"/>
</dbReference>
<dbReference type="Proteomes" id="UP001497482">
    <property type="component" value="Chromosome 2"/>
</dbReference>
<dbReference type="AlphaFoldDB" id="A0AAV2KP54"/>
<reference evidence="1 2" key="1">
    <citation type="submission" date="2024-04" db="EMBL/GenBank/DDBJ databases">
        <authorList>
            <person name="Waldvogel A.-M."/>
            <person name="Schoenle A."/>
        </authorList>
    </citation>
    <scope>NUCLEOTIDE SEQUENCE [LARGE SCALE GENOMIC DNA]</scope>
</reference>
<protein>
    <submittedName>
        <fullName evidence="1">Uncharacterized protein</fullName>
    </submittedName>
</protein>
<evidence type="ECO:0000313" key="2">
    <source>
        <dbReference type="Proteomes" id="UP001497482"/>
    </source>
</evidence>
<name>A0AAV2KP54_KNICA</name>
<keyword evidence="2" id="KW-1185">Reference proteome</keyword>
<gene>
    <name evidence="1" type="ORF">KC01_LOCUS20804</name>
</gene>
<accession>A0AAV2KP54</accession>
<sequence length="79" mass="8953">MFNLDKYTPNLLSVFAKKGGAIGAKLKPVLNKQIQNQTIEMRRDNVIRGLMLYLGENEEELFLDCQAHLEDVGRCSAEL</sequence>
<organism evidence="1 2">
    <name type="scientific">Knipowitschia caucasica</name>
    <name type="common">Caucasian dwarf goby</name>
    <name type="synonym">Pomatoschistus caucasicus</name>
    <dbReference type="NCBI Taxonomy" id="637954"/>
    <lineage>
        <taxon>Eukaryota</taxon>
        <taxon>Metazoa</taxon>
        <taxon>Chordata</taxon>
        <taxon>Craniata</taxon>
        <taxon>Vertebrata</taxon>
        <taxon>Euteleostomi</taxon>
        <taxon>Actinopterygii</taxon>
        <taxon>Neopterygii</taxon>
        <taxon>Teleostei</taxon>
        <taxon>Neoteleostei</taxon>
        <taxon>Acanthomorphata</taxon>
        <taxon>Gobiaria</taxon>
        <taxon>Gobiiformes</taxon>
        <taxon>Gobioidei</taxon>
        <taxon>Gobiidae</taxon>
        <taxon>Gobiinae</taxon>
        <taxon>Knipowitschia</taxon>
    </lineage>
</organism>
<proteinExistence type="predicted"/>
<evidence type="ECO:0000313" key="1">
    <source>
        <dbReference type="EMBL" id="CAL1591434.1"/>
    </source>
</evidence>